<feature type="non-terminal residue" evidence="1">
    <location>
        <position position="80"/>
    </location>
</feature>
<evidence type="ECO:0000313" key="1">
    <source>
        <dbReference type="EMBL" id="CAI29569.1"/>
    </source>
</evidence>
<reference evidence="1" key="1">
    <citation type="journal article" date="2005" name="Microbiology (Mosc.)">
        <title>Molecular analysis of the anaerobic rumen fungus Orpinomyces - insights into an AT-rich genome.</title>
        <authorList>
            <person name="Nicholson M.J."/>
            <person name="Theodorou M.K."/>
            <person name="Brookman J.L."/>
        </authorList>
    </citation>
    <scope>NUCLEOTIDE SEQUENCE</scope>
    <source>
        <strain evidence="1">OUS1</strain>
    </source>
</reference>
<sequence>EFGLNMKNIEINIDNKAAIFNTKNQSINPKTKHMDIRVHYIRELIKDNKIKLKYIKSQNNLADGFTKYLNNVQMDNFRNS</sequence>
<accession>Q5QQM0</accession>
<reference evidence="1" key="2">
    <citation type="journal article" name="Microbiology (Mosc.)">
        <title>Molecular analysis of the anaerobic rumen fungus Orpinomyces - insights into an AT-rich genome.</title>
        <authorList>
            <person name="Nicholson M.J."/>
            <person name="Theodorou M.K."/>
            <person name="Brookman J.L."/>
        </authorList>
    </citation>
    <scope>NUCLEOTIDE SEQUENCE</scope>
    <source>
        <strain evidence="1">OUS1</strain>
    </source>
</reference>
<dbReference type="EMBL" id="AJ864639">
    <property type="protein sequence ID" value="CAI29569.1"/>
    <property type="molecule type" value="Genomic_DNA"/>
</dbReference>
<evidence type="ECO:0008006" key="2">
    <source>
        <dbReference type="Google" id="ProtNLM"/>
    </source>
</evidence>
<proteinExistence type="predicted"/>
<feature type="non-terminal residue" evidence="1">
    <location>
        <position position="1"/>
    </location>
</feature>
<protein>
    <recommendedName>
        <fullName evidence="2">Polyprotein</fullName>
    </recommendedName>
</protein>
<dbReference type="AlphaFoldDB" id="Q5QQM0"/>
<organism evidence="1">
    <name type="scientific">Orpinomyces sp. OUS1</name>
    <dbReference type="NCBI Taxonomy" id="301046"/>
    <lineage>
        <taxon>Eukaryota</taxon>
        <taxon>Fungi</taxon>
        <taxon>Fungi incertae sedis</taxon>
        <taxon>Chytridiomycota</taxon>
        <taxon>Chytridiomycota incertae sedis</taxon>
        <taxon>Neocallimastigomycetes</taxon>
        <taxon>Neocallimastigales</taxon>
        <taxon>Neocallimastigaceae</taxon>
        <taxon>Orpinomyces</taxon>
    </lineage>
</organism>
<dbReference type="CDD" id="cd09272">
    <property type="entry name" value="RNase_HI_RT_Ty1"/>
    <property type="match status" value="1"/>
</dbReference>
<name>Q5QQM0_9FUNG</name>